<accession>A0A9W8JMS6</accession>
<evidence type="ECO:0008006" key="4">
    <source>
        <dbReference type="Google" id="ProtNLM"/>
    </source>
</evidence>
<keyword evidence="3" id="KW-1185">Reference proteome</keyword>
<dbReference type="GO" id="GO:0004018">
    <property type="term" value="F:N6-(1,2-dicarboxyethyl)AMP AMP-lyase (fumarate-forming) activity"/>
    <property type="evidence" value="ECO:0007669"/>
    <property type="project" value="TreeGrafter"/>
</dbReference>
<dbReference type="PANTHER" id="PTHR43172:SF1">
    <property type="entry name" value="ADENYLOSUCCINATE LYASE"/>
    <property type="match status" value="1"/>
</dbReference>
<dbReference type="Gene3D" id="1.10.275.10">
    <property type="entry name" value="Fumarase/aspartase (N-terminal domain)"/>
    <property type="match status" value="1"/>
</dbReference>
<comment type="caution">
    <text evidence="2">The sequence shown here is derived from an EMBL/GenBank/DDBJ whole genome shotgun (WGS) entry which is preliminary data.</text>
</comment>
<gene>
    <name evidence="2" type="ORF">NLJ89_g11958</name>
</gene>
<dbReference type="InterPro" id="IPR024083">
    <property type="entry name" value="Fumarase/histidase_N"/>
</dbReference>
<dbReference type="OrthoDB" id="3251487at2759"/>
<proteinExistence type="predicted"/>
<dbReference type="AlphaFoldDB" id="A0A9W8JMS6"/>
<dbReference type="PANTHER" id="PTHR43172">
    <property type="entry name" value="ADENYLOSUCCINATE LYASE"/>
    <property type="match status" value="1"/>
</dbReference>
<protein>
    <recommendedName>
        <fullName evidence="4">Adenylosuccinate lyase</fullName>
    </recommendedName>
</protein>
<evidence type="ECO:0000256" key="1">
    <source>
        <dbReference type="ARBA" id="ARBA00023239"/>
    </source>
</evidence>
<dbReference type="InterPro" id="IPR008948">
    <property type="entry name" value="L-Aspartase-like"/>
</dbReference>
<evidence type="ECO:0000313" key="2">
    <source>
        <dbReference type="EMBL" id="KAJ3484749.1"/>
    </source>
</evidence>
<name>A0A9W8JMS6_9AGAR</name>
<reference evidence="2" key="1">
    <citation type="submission" date="2022-07" db="EMBL/GenBank/DDBJ databases">
        <title>Genome Sequence of Agrocybe chaxingu.</title>
        <authorList>
            <person name="Buettner E."/>
        </authorList>
    </citation>
    <scope>NUCLEOTIDE SEQUENCE</scope>
    <source>
        <strain evidence="2">MP-N11</strain>
    </source>
</reference>
<dbReference type="GO" id="GO:0005829">
    <property type="term" value="C:cytosol"/>
    <property type="evidence" value="ECO:0007669"/>
    <property type="project" value="TreeGrafter"/>
</dbReference>
<dbReference type="Proteomes" id="UP001148786">
    <property type="component" value="Unassembled WGS sequence"/>
</dbReference>
<keyword evidence="1" id="KW-0456">Lyase</keyword>
<dbReference type="GO" id="GO:0070626">
    <property type="term" value="F:(S)-2-(5-amino-1-(5-phospho-D-ribosyl)imidazole-4-carboxamido) succinate lyase (fumarate-forming) activity"/>
    <property type="evidence" value="ECO:0007669"/>
    <property type="project" value="TreeGrafter"/>
</dbReference>
<sequence>MEAFETYQTPLSSRYASKEMAYLFSPANRFSTWRTLWLNLAIAEKQLGLPIAEEAIEQMRANLVGPYRRLLPSHDR</sequence>
<dbReference type="EMBL" id="JANKHO010003282">
    <property type="protein sequence ID" value="KAJ3484749.1"/>
    <property type="molecule type" value="Genomic_DNA"/>
</dbReference>
<dbReference type="SUPFAM" id="SSF48557">
    <property type="entry name" value="L-aspartase-like"/>
    <property type="match status" value="1"/>
</dbReference>
<organism evidence="2 3">
    <name type="scientific">Agrocybe chaxingu</name>
    <dbReference type="NCBI Taxonomy" id="84603"/>
    <lineage>
        <taxon>Eukaryota</taxon>
        <taxon>Fungi</taxon>
        <taxon>Dikarya</taxon>
        <taxon>Basidiomycota</taxon>
        <taxon>Agaricomycotina</taxon>
        <taxon>Agaricomycetes</taxon>
        <taxon>Agaricomycetidae</taxon>
        <taxon>Agaricales</taxon>
        <taxon>Agaricineae</taxon>
        <taxon>Strophariaceae</taxon>
        <taxon>Agrocybe</taxon>
    </lineage>
</organism>
<dbReference type="GO" id="GO:0044208">
    <property type="term" value="P:'de novo' AMP biosynthetic process"/>
    <property type="evidence" value="ECO:0007669"/>
    <property type="project" value="TreeGrafter"/>
</dbReference>
<evidence type="ECO:0000313" key="3">
    <source>
        <dbReference type="Proteomes" id="UP001148786"/>
    </source>
</evidence>